<evidence type="ECO:0000313" key="4">
    <source>
        <dbReference type="Proteomes" id="UP001152798"/>
    </source>
</evidence>
<dbReference type="EMBL" id="OV725080">
    <property type="protein sequence ID" value="CAH1400289.1"/>
    <property type="molecule type" value="Genomic_DNA"/>
</dbReference>
<feature type="compositionally biased region" description="Basic and acidic residues" evidence="2">
    <location>
        <begin position="124"/>
        <end position="145"/>
    </location>
</feature>
<organism evidence="3 4">
    <name type="scientific">Nezara viridula</name>
    <name type="common">Southern green stink bug</name>
    <name type="synonym">Cimex viridulus</name>
    <dbReference type="NCBI Taxonomy" id="85310"/>
    <lineage>
        <taxon>Eukaryota</taxon>
        <taxon>Metazoa</taxon>
        <taxon>Ecdysozoa</taxon>
        <taxon>Arthropoda</taxon>
        <taxon>Hexapoda</taxon>
        <taxon>Insecta</taxon>
        <taxon>Pterygota</taxon>
        <taxon>Neoptera</taxon>
        <taxon>Paraneoptera</taxon>
        <taxon>Hemiptera</taxon>
        <taxon>Heteroptera</taxon>
        <taxon>Panheteroptera</taxon>
        <taxon>Pentatomomorpha</taxon>
        <taxon>Pentatomoidea</taxon>
        <taxon>Pentatomidae</taxon>
        <taxon>Pentatominae</taxon>
        <taxon>Nezara</taxon>
    </lineage>
</organism>
<dbReference type="Pfam" id="PF05517">
    <property type="entry name" value="p25-alpha"/>
    <property type="match status" value="1"/>
</dbReference>
<name>A0A9P0HDZ8_NEZVI</name>
<protein>
    <submittedName>
        <fullName evidence="3">Uncharacterized protein</fullName>
    </submittedName>
</protein>
<feature type="region of interest" description="Disordered" evidence="2">
    <location>
        <begin position="100"/>
        <end position="168"/>
    </location>
</feature>
<dbReference type="GO" id="GO:0046785">
    <property type="term" value="P:microtubule polymerization"/>
    <property type="evidence" value="ECO:0007669"/>
    <property type="project" value="InterPro"/>
</dbReference>
<sequence>MVDNKSFSKQFQLFAKFGDRDSDGRTIKLSQSDKWMRQAKVIDGKKITSTDTAICFKKLKLPKLTESEYTTFLEDLGRTKGIDVGEIKSMMVSCGNPGFTSAVNNSKTPGAVERLTDPSKYTGSHKERFDESGKGKGLAGRRDDVDTSGYVAGYTNKDTYDKERGTST</sequence>
<dbReference type="PANTHER" id="PTHR12932:SF9">
    <property type="entry name" value="TUBULIN POLYMERIZATION-PROMOTING PROTEIN HOMOLOG"/>
    <property type="match status" value="1"/>
</dbReference>
<reference evidence="3" key="1">
    <citation type="submission" date="2022-01" db="EMBL/GenBank/DDBJ databases">
        <authorList>
            <person name="King R."/>
        </authorList>
    </citation>
    <scope>NUCLEOTIDE SEQUENCE</scope>
</reference>
<dbReference type="SUPFAM" id="SSF47473">
    <property type="entry name" value="EF-hand"/>
    <property type="match status" value="1"/>
</dbReference>
<dbReference type="GO" id="GO:0032273">
    <property type="term" value="P:positive regulation of protein polymerization"/>
    <property type="evidence" value="ECO:0007669"/>
    <property type="project" value="TreeGrafter"/>
</dbReference>
<dbReference type="GO" id="GO:0001578">
    <property type="term" value="P:microtubule bundle formation"/>
    <property type="evidence" value="ECO:0007669"/>
    <property type="project" value="TreeGrafter"/>
</dbReference>
<dbReference type="GO" id="GO:0015631">
    <property type="term" value="F:tubulin binding"/>
    <property type="evidence" value="ECO:0007669"/>
    <property type="project" value="InterPro"/>
</dbReference>
<feature type="compositionally biased region" description="Basic and acidic residues" evidence="2">
    <location>
        <begin position="158"/>
        <end position="168"/>
    </location>
</feature>
<dbReference type="InterPro" id="IPR011992">
    <property type="entry name" value="EF-hand-dom_pair"/>
</dbReference>
<dbReference type="PANTHER" id="PTHR12932">
    <property type="entry name" value="P25 ALPHA-RELATED"/>
    <property type="match status" value="1"/>
</dbReference>
<dbReference type="Gene3D" id="1.10.238.10">
    <property type="entry name" value="EF-hand"/>
    <property type="match status" value="1"/>
</dbReference>
<dbReference type="InterPro" id="IPR008907">
    <property type="entry name" value="TPP/p25"/>
</dbReference>
<comment type="similarity">
    <text evidence="1">Belongs to the TPPP family.</text>
</comment>
<dbReference type="GO" id="GO:0005874">
    <property type="term" value="C:microtubule"/>
    <property type="evidence" value="ECO:0007669"/>
    <property type="project" value="TreeGrafter"/>
</dbReference>
<evidence type="ECO:0000256" key="1">
    <source>
        <dbReference type="ARBA" id="ARBA00010994"/>
    </source>
</evidence>
<dbReference type="OrthoDB" id="548799at2759"/>
<proteinExistence type="inferred from homology"/>
<gene>
    <name evidence="3" type="ORF">NEZAVI_LOCUS9567</name>
</gene>
<evidence type="ECO:0000313" key="3">
    <source>
        <dbReference type="EMBL" id="CAH1400289.1"/>
    </source>
</evidence>
<accession>A0A9P0HDZ8</accession>
<dbReference type="AlphaFoldDB" id="A0A9P0HDZ8"/>
<dbReference type="Proteomes" id="UP001152798">
    <property type="component" value="Chromosome 4"/>
</dbReference>
<keyword evidence="4" id="KW-1185">Reference proteome</keyword>
<evidence type="ECO:0000256" key="2">
    <source>
        <dbReference type="SAM" id="MobiDB-lite"/>
    </source>
</evidence>